<dbReference type="GO" id="GO:0009102">
    <property type="term" value="P:biotin biosynthetic process"/>
    <property type="evidence" value="ECO:0007669"/>
    <property type="project" value="UniProtKB-UniPathway"/>
</dbReference>
<dbReference type="GO" id="GO:0046872">
    <property type="term" value="F:metal ion binding"/>
    <property type="evidence" value="ECO:0007669"/>
    <property type="project" value="UniProtKB-KW"/>
</dbReference>
<dbReference type="EMBL" id="CP003326">
    <property type="protein sequence ID" value="AFS78928.1"/>
    <property type="molecule type" value="Genomic_DNA"/>
</dbReference>
<reference evidence="6 7" key="1">
    <citation type="journal article" date="2012" name="PLoS ONE">
        <title>The purine-utilizing bacterium Clostridium acidurici 9a: a genome-guided metabolic reconsideration.</title>
        <authorList>
            <person name="Hartwich K."/>
            <person name="Poehlein A."/>
            <person name="Daniel R."/>
        </authorList>
    </citation>
    <scope>NUCLEOTIDE SEQUENCE [LARGE SCALE GENOMIC DNA]</scope>
    <source>
        <strain evidence="7">ATCC 7906 / DSM 604 / BCRC 14475 / CIP 104303 / KCTC 5404 / NCIMB 10678 / 9a</strain>
    </source>
</reference>
<keyword evidence="1" id="KW-0949">S-adenosyl-L-methionine</keyword>
<feature type="domain" description="Radical SAM core" evidence="5">
    <location>
        <begin position="48"/>
        <end position="278"/>
    </location>
</feature>
<dbReference type="SFLD" id="SFLDS00029">
    <property type="entry name" value="Radical_SAM"/>
    <property type="match status" value="1"/>
</dbReference>
<dbReference type="RefSeq" id="WP_014968064.1">
    <property type="nucleotide sequence ID" value="NC_018664.1"/>
</dbReference>
<dbReference type="PANTHER" id="PTHR43726">
    <property type="entry name" value="3-METHYLORNITHINE SYNTHASE"/>
    <property type="match status" value="1"/>
</dbReference>
<dbReference type="SUPFAM" id="SSF102114">
    <property type="entry name" value="Radical SAM enzymes"/>
    <property type="match status" value="1"/>
</dbReference>
<dbReference type="KEGG" id="cad:Curi_c19230"/>
<dbReference type="OrthoDB" id="9802027at2"/>
<dbReference type="HOGENOM" id="CLU_033172_0_0_9"/>
<dbReference type="STRING" id="1128398.Curi_c19230"/>
<evidence type="ECO:0000256" key="4">
    <source>
        <dbReference type="ARBA" id="ARBA00023014"/>
    </source>
</evidence>
<dbReference type="PATRIC" id="fig|1128398.3.peg.1981"/>
<evidence type="ECO:0000256" key="2">
    <source>
        <dbReference type="ARBA" id="ARBA00022723"/>
    </source>
</evidence>
<accession>K0AYS6</accession>
<dbReference type="Pfam" id="PF04055">
    <property type="entry name" value="Radical_SAM"/>
    <property type="match status" value="1"/>
</dbReference>
<dbReference type="PANTHER" id="PTHR43726:SF1">
    <property type="entry name" value="BIOTIN SYNTHASE"/>
    <property type="match status" value="1"/>
</dbReference>
<keyword evidence="7" id="KW-1185">Reference proteome</keyword>
<dbReference type="GO" id="GO:0016740">
    <property type="term" value="F:transferase activity"/>
    <property type="evidence" value="ECO:0007669"/>
    <property type="project" value="TreeGrafter"/>
</dbReference>
<evidence type="ECO:0000313" key="6">
    <source>
        <dbReference type="EMBL" id="AFS78928.1"/>
    </source>
</evidence>
<dbReference type="GO" id="GO:0051536">
    <property type="term" value="F:iron-sulfur cluster binding"/>
    <property type="evidence" value="ECO:0007669"/>
    <property type="project" value="UniProtKB-KW"/>
</dbReference>
<dbReference type="Proteomes" id="UP000006094">
    <property type="component" value="Chromosome"/>
</dbReference>
<evidence type="ECO:0000313" key="7">
    <source>
        <dbReference type="Proteomes" id="UP000006094"/>
    </source>
</evidence>
<dbReference type="InterPro" id="IPR006638">
    <property type="entry name" value="Elp3/MiaA/NifB-like_rSAM"/>
</dbReference>
<evidence type="ECO:0000256" key="3">
    <source>
        <dbReference type="ARBA" id="ARBA00023004"/>
    </source>
</evidence>
<dbReference type="InterPro" id="IPR013785">
    <property type="entry name" value="Aldolase_TIM"/>
</dbReference>
<dbReference type="SFLD" id="SFLDG01060">
    <property type="entry name" value="BATS_domain_containing"/>
    <property type="match status" value="1"/>
</dbReference>
<protein>
    <submittedName>
        <fullName evidence="6">Radical SAM domain-containing protein</fullName>
    </submittedName>
</protein>
<keyword evidence="3" id="KW-0408">Iron</keyword>
<dbReference type="eggNOG" id="COG0502">
    <property type="taxonomic scope" value="Bacteria"/>
</dbReference>
<evidence type="ECO:0000259" key="5">
    <source>
        <dbReference type="PROSITE" id="PS51918"/>
    </source>
</evidence>
<dbReference type="InterPro" id="IPR058240">
    <property type="entry name" value="rSAM_sf"/>
</dbReference>
<gene>
    <name evidence="6" type="ordered locus">Curi_c19230</name>
</gene>
<dbReference type="PROSITE" id="PS51918">
    <property type="entry name" value="RADICAL_SAM"/>
    <property type="match status" value="1"/>
</dbReference>
<dbReference type="SMART" id="SM00729">
    <property type="entry name" value="Elp3"/>
    <property type="match status" value="1"/>
</dbReference>
<dbReference type="Gene3D" id="3.20.20.70">
    <property type="entry name" value="Aldolase class I"/>
    <property type="match status" value="1"/>
</dbReference>
<organism evidence="6 7">
    <name type="scientific">Gottschalkia acidurici (strain ATCC 7906 / DSM 604 / BCRC 14475 / CIP 104303 / KCTC 5404 / NCIMB 10678 / 9a)</name>
    <name type="common">Clostridium acidurici</name>
    <dbReference type="NCBI Taxonomy" id="1128398"/>
    <lineage>
        <taxon>Bacteria</taxon>
        <taxon>Bacillati</taxon>
        <taxon>Bacillota</taxon>
        <taxon>Tissierellia</taxon>
        <taxon>Tissierellales</taxon>
        <taxon>Gottschalkiaceae</taxon>
        <taxon>Gottschalkia</taxon>
    </lineage>
</organism>
<dbReference type="AlphaFoldDB" id="K0AYS6"/>
<sequence length="351" mass="40099">MNMNFEEILKKSETEVITKDEALFLIEKSEIEEKAMKLFGTAVKVREKELGNIYHWTSGIARVVKCQLKPLCDYCPYWRKDDTLDPLSTEEIIKGVEYISKHGIKEFHLSGGTILGSDGKDILEIVQAIRDSGYNDMEIEINCGAAMSLETLKKLKKLGVTRVGAVFETVNQDWFKKVKRGDNFEQKNKFAKEIGEAGLGLITGLMAGLDPKETQYKDYVDFIFHVKQYQHLKSVYISKFYPFKTIPMKDHPQCSTWEAARVMAVMRLVLRNIDIKAAAGWKPDDYPTPLMAGSGNRVLGIHINRTPHYKIISNIASKGCIYENDMEYSNRMEKTRQQYESLGLDIISELK</sequence>
<name>K0AYS6_GOTA9</name>
<proteinExistence type="predicted"/>
<dbReference type="InterPro" id="IPR007197">
    <property type="entry name" value="rSAM"/>
</dbReference>
<evidence type="ECO:0000256" key="1">
    <source>
        <dbReference type="ARBA" id="ARBA00022691"/>
    </source>
</evidence>
<dbReference type="InterPro" id="IPR034422">
    <property type="entry name" value="HydE/PylB-like"/>
</dbReference>
<keyword evidence="4" id="KW-0411">Iron-sulfur</keyword>
<keyword evidence="2" id="KW-0479">Metal-binding</keyword>
<dbReference type="UniPathway" id="UPA00078">
    <property type="reaction ID" value="UER00162"/>
</dbReference>